<name>A0A7W8M7M9_9BURK</name>
<evidence type="ECO:0000313" key="3">
    <source>
        <dbReference type="Proteomes" id="UP000532440"/>
    </source>
</evidence>
<keyword evidence="3" id="KW-1185">Reference proteome</keyword>
<evidence type="ECO:0000256" key="1">
    <source>
        <dbReference type="SAM" id="MobiDB-lite"/>
    </source>
</evidence>
<protein>
    <submittedName>
        <fullName evidence="2">Uncharacterized protein</fullName>
    </submittedName>
</protein>
<reference evidence="2 3" key="1">
    <citation type="submission" date="2020-08" db="EMBL/GenBank/DDBJ databases">
        <title>Genomic Encyclopedia of Type Strains, Phase IV (KMG-IV): sequencing the most valuable type-strain genomes for metagenomic binning, comparative biology and taxonomic classification.</title>
        <authorList>
            <person name="Goeker M."/>
        </authorList>
    </citation>
    <scope>NUCLEOTIDE SEQUENCE [LARGE SCALE GENOMIC DNA]</scope>
    <source>
        <strain evidence="2 3">DSM 29781</strain>
    </source>
</reference>
<accession>A0A7W8M7M9</accession>
<gene>
    <name evidence="2" type="ORF">HNQ70_000369</name>
</gene>
<feature type="compositionally biased region" description="Basic and acidic residues" evidence="1">
    <location>
        <begin position="1"/>
        <end position="33"/>
    </location>
</feature>
<dbReference type="RefSeq" id="WP_183963720.1">
    <property type="nucleotide sequence ID" value="NZ_BAABEW010000016.1"/>
</dbReference>
<feature type="region of interest" description="Disordered" evidence="1">
    <location>
        <begin position="1"/>
        <end position="60"/>
    </location>
</feature>
<dbReference type="Proteomes" id="UP000532440">
    <property type="component" value="Unassembled WGS sequence"/>
</dbReference>
<dbReference type="EMBL" id="JACHGB010000001">
    <property type="protein sequence ID" value="MBB5270385.1"/>
    <property type="molecule type" value="Genomic_DNA"/>
</dbReference>
<organism evidence="2 3">
    <name type="scientific">Quisquiliibacterium transsilvanicum</name>
    <dbReference type="NCBI Taxonomy" id="1549638"/>
    <lineage>
        <taxon>Bacteria</taxon>
        <taxon>Pseudomonadati</taxon>
        <taxon>Pseudomonadota</taxon>
        <taxon>Betaproteobacteria</taxon>
        <taxon>Burkholderiales</taxon>
        <taxon>Burkholderiaceae</taxon>
        <taxon>Quisquiliibacterium</taxon>
    </lineage>
</organism>
<sequence>MTSPDKKPADKKEDVRDDDTSRDEQKSHGSEQHRTKKDGHTTGIGSGHDKQTPPHPPGGR</sequence>
<dbReference type="AlphaFoldDB" id="A0A7W8M7M9"/>
<comment type="caution">
    <text evidence="2">The sequence shown here is derived from an EMBL/GenBank/DDBJ whole genome shotgun (WGS) entry which is preliminary data.</text>
</comment>
<evidence type="ECO:0000313" key="2">
    <source>
        <dbReference type="EMBL" id="MBB5270385.1"/>
    </source>
</evidence>
<proteinExistence type="predicted"/>